<dbReference type="AlphaFoldDB" id="G8Y0M9"/>
<keyword evidence="3" id="KW-1185">Reference proteome</keyword>
<dbReference type="HOGENOM" id="CLU_1482534_0_0_1"/>
<evidence type="ECO:0000256" key="1">
    <source>
        <dbReference type="SAM" id="MobiDB-lite"/>
    </source>
</evidence>
<sequence length="186" mass="20045">MKRRPTDADSVRMEYNEGIQNYYYVNTRDNTISFDSPDEVSHNVASGAKGAKCTKGAAVKPLAKISKSRRAKESSAEKSKTDVGPVIVPDAASKRGVLSRLGWIVKRRNSSKTASGGSSPASSGAASSDMVAGYHRSSSRESVSSYAEKTTSLHETLMGPTNADGGFDRERERKELLAQIVRELEA</sequence>
<dbReference type="InParanoid" id="G8Y0M9"/>
<protein>
    <submittedName>
        <fullName evidence="2">Piso0_004867 protein</fullName>
    </submittedName>
</protein>
<feature type="compositionally biased region" description="Basic and acidic residues" evidence="1">
    <location>
        <begin position="71"/>
        <end position="81"/>
    </location>
</feature>
<gene>
    <name evidence="2" type="primary">Piso0_004867</name>
    <name evidence="2" type="ORF">GNLVRS01_PISO0N02873g</name>
</gene>
<name>G8Y0M9_PICSO</name>
<reference evidence="2 3" key="1">
    <citation type="journal article" date="2012" name="G3 (Bethesda)">
        <title>Pichia sorbitophila, an interspecies yeast hybrid reveals early steps of genome resolution following polyploidization.</title>
        <authorList>
            <person name="Leh Louis V."/>
            <person name="Despons L."/>
            <person name="Friedrich A."/>
            <person name="Martin T."/>
            <person name="Durrens P."/>
            <person name="Casaregola S."/>
            <person name="Neuveglise C."/>
            <person name="Fairhead C."/>
            <person name="Marck C."/>
            <person name="Cruz J.A."/>
            <person name="Straub M.L."/>
            <person name="Kugler V."/>
            <person name="Sacerdot C."/>
            <person name="Uzunov Z."/>
            <person name="Thierry A."/>
            <person name="Weiss S."/>
            <person name="Bleykasten C."/>
            <person name="De Montigny J."/>
            <person name="Jacques N."/>
            <person name="Jung P."/>
            <person name="Lemaire M."/>
            <person name="Mallet S."/>
            <person name="Morel G."/>
            <person name="Richard G.F."/>
            <person name="Sarkar A."/>
            <person name="Savel G."/>
            <person name="Schacherer J."/>
            <person name="Seret M.L."/>
            <person name="Talla E."/>
            <person name="Samson G."/>
            <person name="Jubin C."/>
            <person name="Poulain J."/>
            <person name="Vacherie B."/>
            <person name="Barbe V."/>
            <person name="Pelletier E."/>
            <person name="Sherman D.J."/>
            <person name="Westhof E."/>
            <person name="Weissenbach J."/>
            <person name="Baret P.V."/>
            <person name="Wincker P."/>
            <person name="Gaillardin C."/>
            <person name="Dujon B."/>
            <person name="Souciet J.L."/>
        </authorList>
    </citation>
    <scope>NUCLEOTIDE SEQUENCE [LARGE SCALE GENOMIC DNA]</scope>
    <source>
        <strain evidence="3">ATCC MYA-4447 / BCRC 22081 / CBS 7064 / NBRC 10061 / NRRL Y-12695</strain>
    </source>
</reference>
<evidence type="ECO:0000313" key="2">
    <source>
        <dbReference type="EMBL" id="CCE86382.1"/>
    </source>
</evidence>
<proteinExistence type="predicted"/>
<accession>G8Y0M9</accession>
<dbReference type="EMBL" id="FO082046">
    <property type="protein sequence ID" value="CCE86382.1"/>
    <property type="molecule type" value="Genomic_DNA"/>
</dbReference>
<feature type="compositionally biased region" description="Low complexity" evidence="1">
    <location>
        <begin position="111"/>
        <end position="128"/>
    </location>
</feature>
<evidence type="ECO:0000313" key="3">
    <source>
        <dbReference type="Proteomes" id="UP000005222"/>
    </source>
</evidence>
<feature type="region of interest" description="Disordered" evidence="1">
    <location>
        <begin position="58"/>
        <end position="87"/>
    </location>
</feature>
<feature type="region of interest" description="Disordered" evidence="1">
    <location>
        <begin position="109"/>
        <end position="170"/>
    </location>
</feature>
<dbReference type="Proteomes" id="UP000005222">
    <property type="component" value="Chromosome N"/>
</dbReference>
<dbReference type="OrthoDB" id="4020766at2759"/>
<organism evidence="2 3">
    <name type="scientific">Pichia sorbitophila (strain ATCC MYA-4447 / BCRC 22081 / CBS 7064 / NBRC 10061 / NRRL Y-12695)</name>
    <name type="common">Hybrid yeast</name>
    <dbReference type="NCBI Taxonomy" id="559304"/>
    <lineage>
        <taxon>Eukaryota</taxon>
        <taxon>Fungi</taxon>
        <taxon>Dikarya</taxon>
        <taxon>Ascomycota</taxon>
        <taxon>Saccharomycotina</taxon>
        <taxon>Pichiomycetes</taxon>
        <taxon>Debaryomycetaceae</taxon>
        <taxon>Millerozyma</taxon>
    </lineage>
</organism>